<reference evidence="8" key="1">
    <citation type="submission" date="2020-08" db="EMBL/GenBank/DDBJ databases">
        <title>Multicomponent nature underlies the extraordinary mechanical properties of spider dragline silk.</title>
        <authorList>
            <person name="Kono N."/>
            <person name="Nakamura H."/>
            <person name="Mori M."/>
            <person name="Yoshida Y."/>
            <person name="Ohtoshi R."/>
            <person name="Malay A.D."/>
            <person name="Moran D.A.P."/>
            <person name="Tomita M."/>
            <person name="Numata K."/>
            <person name="Arakawa K."/>
        </authorList>
    </citation>
    <scope>NUCLEOTIDE SEQUENCE</scope>
</reference>
<proteinExistence type="predicted"/>
<comment type="caution">
    <text evidence="8">The sequence shown here is derived from an EMBL/GenBank/DDBJ whole genome shotgun (WGS) entry which is preliminary data.</text>
</comment>
<dbReference type="InterPro" id="IPR002181">
    <property type="entry name" value="Fibrinogen_a/b/g_C_dom"/>
</dbReference>
<dbReference type="SMART" id="SM00186">
    <property type="entry name" value="FBG"/>
    <property type="match status" value="1"/>
</dbReference>
<evidence type="ECO:0000256" key="4">
    <source>
        <dbReference type="ARBA" id="ARBA00023054"/>
    </source>
</evidence>
<keyword evidence="3" id="KW-0732">Signal</keyword>
<accession>A0A8X6XNK8</accession>
<organism evidence="8 9">
    <name type="scientific">Trichonephila inaurata madagascariensis</name>
    <dbReference type="NCBI Taxonomy" id="2747483"/>
    <lineage>
        <taxon>Eukaryota</taxon>
        <taxon>Metazoa</taxon>
        <taxon>Ecdysozoa</taxon>
        <taxon>Arthropoda</taxon>
        <taxon>Chelicerata</taxon>
        <taxon>Arachnida</taxon>
        <taxon>Araneae</taxon>
        <taxon>Araneomorphae</taxon>
        <taxon>Entelegynae</taxon>
        <taxon>Araneoidea</taxon>
        <taxon>Nephilidae</taxon>
        <taxon>Trichonephila</taxon>
        <taxon>Trichonephila inaurata</taxon>
    </lineage>
</organism>
<keyword evidence="2" id="KW-0964">Secreted</keyword>
<dbReference type="InterPro" id="IPR037579">
    <property type="entry name" value="FIB_ANG-like"/>
</dbReference>
<sequence>MTLTQHHANERPEHDEYLMISVLHIYNTEDGFRITMILSGISVFLLVLGISRVSGNLTSPCDPNETSITFLNVAVDMINKAKLKFPICSITPEKESKPMDCEDILRSGCNKSGVYTIWTNSRVTNGRPMKVFCDMDTGEGGWTVIQRRGNYNRSDSYFFKGWEHYKKGFGDIDKDFWLGNDNIFALTNQRLLLCPKAILLYLNIGIHLRGLHDTST</sequence>
<protein>
    <submittedName>
        <fullName evidence="8">Techylectin-5A</fullName>
    </submittedName>
</protein>
<evidence type="ECO:0000256" key="3">
    <source>
        <dbReference type="ARBA" id="ARBA00022729"/>
    </source>
</evidence>
<dbReference type="Gene3D" id="3.90.215.10">
    <property type="entry name" value="Gamma Fibrinogen, chain A, domain 1"/>
    <property type="match status" value="1"/>
</dbReference>
<evidence type="ECO:0000256" key="2">
    <source>
        <dbReference type="ARBA" id="ARBA00022525"/>
    </source>
</evidence>
<dbReference type="PANTHER" id="PTHR47221">
    <property type="entry name" value="FIBRINOGEN ALPHA CHAIN"/>
    <property type="match status" value="1"/>
</dbReference>
<evidence type="ECO:0000256" key="6">
    <source>
        <dbReference type="ARBA" id="ARBA00023180"/>
    </source>
</evidence>
<evidence type="ECO:0000259" key="7">
    <source>
        <dbReference type="PROSITE" id="PS51406"/>
    </source>
</evidence>
<dbReference type="AlphaFoldDB" id="A0A8X6XNK8"/>
<feature type="domain" description="Fibrinogen C-terminal" evidence="7">
    <location>
        <begin position="92"/>
        <end position="190"/>
    </location>
</feature>
<dbReference type="Proteomes" id="UP000886998">
    <property type="component" value="Unassembled WGS sequence"/>
</dbReference>
<dbReference type="Pfam" id="PF00147">
    <property type="entry name" value="Fibrinogen_C"/>
    <property type="match status" value="1"/>
</dbReference>
<keyword evidence="9" id="KW-1185">Reference proteome</keyword>
<dbReference type="PROSITE" id="PS51406">
    <property type="entry name" value="FIBRINOGEN_C_2"/>
    <property type="match status" value="1"/>
</dbReference>
<evidence type="ECO:0000313" key="8">
    <source>
        <dbReference type="EMBL" id="GFY56559.1"/>
    </source>
</evidence>
<dbReference type="SUPFAM" id="SSF56496">
    <property type="entry name" value="Fibrinogen C-terminal domain-like"/>
    <property type="match status" value="1"/>
</dbReference>
<dbReference type="NCBIfam" id="NF040941">
    <property type="entry name" value="GGGWT_bact"/>
    <property type="match status" value="1"/>
</dbReference>
<evidence type="ECO:0000256" key="1">
    <source>
        <dbReference type="ARBA" id="ARBA00004613"/>
    </source>
</evidence>
<dbReference type="PANTHER" id="PTHR47221:SF6">
    <property type="entry name" value="FIBRINOGEN ALPHA CHAIN"/>
    <property type="match status" value="1"/>
</dbReference>
<dbReference type="InterPro" id="IPR014716">
    <property type="entry name" value="Fibrinogen_a/b/g_C_1"/>
</dbReference>
<keyword evidence="4" id="KW-0175">Coiled coil</keyword>
<comment type="subcellular location">
    <subcellularLocation>
        <location evidence="1">Secreted</location>
    </subcellularLocation>
</comment>
<dbReference type="GO" id="GO:0005576">
    <property type="term" value="C:extracellular region"/>
    <property type="evidence" value="ECO:0007669"/>
    <property type="project" value="UniProtKB-SubCell"/>
</dbReference>
<dbReference type="OrthoDB" id="6145874at2759"/>
<name>A0A8X6XNK8_9ARAC</name>
<gene>
    <name evidence="8" type="ORF">TNIN_421451</name>
</gene>
<dbReference type="InterPro" id="IPR036056">
    <property type="entry name" value="Fibrinogen-like_C"/>
</dbReference>
<evidence type="ECO:0000256" key="5">
    <source>
        <dbReference type="ARBA" id="ARBA00023157"/>
    </source>
</evidence>
<keyword evidence="5" id="KW-1015">Disulfide bond</keyword>
<evidence type="ECO:0000313" key="9">
    <source>
        <dbReference type="Proteomes" id="UP000886998"/>
    </source>
</evidence>
<dbReference type="EMBL" id="BMAV01011033">
    <property type="protein sequence ID" value="GFY56559.1"/>
    <property type="molecule type" value="Genomic_DNA"/>
</dbReference>
<keyword evidence="6" id="KW-0325">Glycoprotein</keyword>